<sequence length="389" mass="45295">MNRKPRIEEIQILRGLAFLAVVLQHSIAHYTIVPQMGLGDGVVMTLFLVASKFAVPVFVFITGLVLFYNDKPTFHYGPFLKKRWSDIFVPYLLWSILFAWMNLALGHGWLNDVGNLLGYALTGKASYHLWYVVMVMQFYLLFPLWRSIIKWCFQKLRGWLGMIALTMAGLLYVWLMGNVYDIGLFFKEHDVLGIQALFNQFADRNALYYSFYFVLGAAAGMNLKRWTDVITRYKYVYWTVFIGLYGYFTVISIQAFYTASGLKFQFNQVFLLRPVMAVFLISSIFVVYHLAMILIRHRKHRFTQLLYVIGTYSFGAYLSHAMMLRVGYYVDEWLFTELSVALRMMSVQVIAVLLSVTLTYHLSQLPYGKWFVGLSNREKARKHTMVAEE</sequence>
<evidence type="ECO:0000256" key="1">
    <source>
        <dbReference type="ARBA" id="ARBA00004651"/>
    </source>
</evidence>
<evidence type="ECO:0000256" key="3">
    <source>
        <dbReference type="ARBA" id="ARBA00022475"/>
    </source>
</evidence>
<evidence type="ECO:0000259" key="8">
    <source>
        <dbReference type="Pfam" id="PF01757"/>
    </source>
</evidence>
<feature type="transmembrane region" description="Helical" evidence="7">
    <location>
        <begin position="206"/>
        <end position="223"/>
    </location>
</feature>
<dbReference type="PANTHER" id="PTHR40074">
    <property type="entry name" value="O-ACETYLTRANSFERASE WECH"/>
    <property type="match status" value="1"/>
</dbReference>
<dbReference type="STRING" id="1324314.BVG16_14800"/>
<keyword evidence="3" id="KW-1003">Cell membrane</keyword>
<accession>A0A1T2XCZ3</accession>
<dbReference type="AlphaFoldDB" id="A0A1T2XCZ3"/>
<gene>
    <name evidence="9" type="ORF">BVG16_14800</name>
</gene>
<feature type="transmembrane region" description="Helical" evidence="7">
    <location>
        <begin position="235"/>
        <end position="257"/>
    </location>
</feature>
<feature type="transmembrane region" description="Helical" evidence="7">
    <location>
        <begin position="129"/>
        <end position="149"/>
    </location>
</feature>
<evidence type="ECO:0000256" key="4">
    <source>
        <dbReference type="ARBA" id="ARBA00022692"/>
    </source>
</evidence>
<reference evidence="9 10" key="1">
    <citation type="submission" date="2017-01" db="EMBL/GenBank/DDBJ databases">
        <title>Genome analysis of Paenibacillus selenitrireducens ES3-24.</title>
        <authorList>
            <person name="Xu D."/>
            <person name="Yao R."/>
            <person name="Zheng S."/>
        </authorList>
    </citation>
    <scope>NUCLEOTIDE SEQUENCE [LARGE SCALE GENOMIC DNA]</scope>
    <source>
        <strain evidence="9 10">ES3-24</strain>
    </source>
</reference>
<feature type="transmembrane region" description="Helical" evidence="7">
    <location>
        <begin position="156"/>
        <end position="175"/>
    </location>
</feature>
<evidence type="ECO:0000313" key="10">
    <source>
        <dbReference type="Proteomes" id="UP000190188"/>
    </source>
</evidence>
<feature type="transmembrane region" description="Helical" evidence="7">
    <location>
        <begin position="12"/>
        <end position="32"/>
    </location>
</feature>
<feature type="transmembrane region" description="Helical" evidence="7">
    <location>
        <begin position="269"/>
        <end position="293"/>
    </location>
</feature>
<dbReference type="Proteomes" id="UP000190188">
    <property type="component" value="Unassembled WGS sequence"/>
</dbReference>
<dbReference type="GO" id="GO:0009246">
    <property type="term" value="P:enterobacterial common antigen biosynthetic process"/>
    <property type="evidence" value="ECO:0007669"/>
    <property type="project" value="TreeGrafter"/>
</dbReference>
<evidence type="ECO:0000256" key="5">
    <source>
        <dbReference type="ARBA" id="ARBA00022989"/>
    </source>
</evidence>
<comment type="similarity">
    <text evidence="2">Belongs to the acyltransferase 3 family.</text>
</comment>
<dbReference type="Pfam" id="PF01757">
    <property type="entry name" value="Acyl_transf_3"/>
    <property type="match status" value="1"/>
</dbReference>
<comment type="subcellular location">
    <subcellularLocation>
        <location evidence="1">Cell membrane</location>
        <topology evidence="1">Multi-pass membrane protein</topology>
    </subcellularLocation>
</comment>
<keyword evidence="10" id="KW-1185">Reference proteome</keyword>
<proteinExistence type="inferred from homology"/>
<keyword evidence="6 7" id="KW-0472">Membrane</keyword>
<dbReference type="InterPro" id="IPR002656">
    <property type="entry name" value="Acyl_transf_3_dom"/>
</dbReference>
<feature type="transmembrane region" description="Helical" evidence="7">
    <location>
        <begin position="44"/>
        <end position="68"/>
    </location>
</feature>
<feature type="transmembrane region" description="Helical" evidence="7">
    <location>
        <begin position="305"/>
        <end position="328"/>
    </location>
</feature>
<dbReference type="GO" id="GO:0005886">
    <property type="term" value="C:plasma membrane"/>
    <property type="evidence" value="ECO:0007669"/>
    <property type="project" value="UniProtKB-SubCell"/>
</dbReference>
<evidence type="ECO:0000256" key="2">
    <source>
        <dbReference type="ARBA" id="ARBA00007400"/>
    </source>
</evidence>
<evidence type="ECO:0000313" key="9">
    <source>
        <dbReference type="EMBL" id="OPA77705.1"/>
    </source>
</evidence>
<evidence type="ECO:0000256" key="6">
    <source>
        <dbReference type="ARBA" id="ARBA00023136"/>
    </source>
</evidence>
<keyword evidence="5 7" id="KW-1133">Transmembrane helix</keyword>
<feature type="transmembrane region" description="Helical" evidence="7">
    <location>
        <begin position="88"/>
        <end position="109"/>
    </location>
</feature>
<feature type="domain" description="Acyltransferase 3" evidence="8">
    <location>
        <begin position="8"/>
        <end position="358"/>
    </location>
</feature>
<dbReference type="RefSeq" id="WP_078499449.1">
    <property type="nucleotide sequence ID" value="NZ_MSZX01000005.1"/>
</dbReference>
<comment type="caution">
    <text evidence="9">The sequence shown here is derived from an EMBL/GenBank/DDBJ whole genome shotgun (WGS) entry which is preliminary data.</text>
</comment>
<organism evidence="9 10">
    <name type="scientific">Paenibacillus selenitireducens</name>
    <dbReference type="NCBI Taxonomy" id="1324314"/>
    <lineage>
        <taxon>Bacteria</taxon>
        <taxon>Bacillati</taxon>
        <taxon>Bacillota</taxon>
        <taxon>Bacilli</taxon>
        <taxon>Bacillales</taxon>
        <taxon>Paenibacillaceae</taxon>
        <taxon>Paenibacillus</taxon>
    </lineage>
</organism>
<protein>
    <recommendedName>
        <fullName evidence="8">Acyltransferase 3 domain-containing protein</fullName>
    </recommendedName>
</protein>
<keyword evidence="4 7" id="KW-0812">Transmembrane</keyword>
<feature type="transmembrane region" description="Helical" evidence="7">
    <location>
        <begin position="340"/>
        <end position="360"/>
    </location>
</feature>
<name>A0A1T2XCZ3_9BACL</name>
<dbReference type="PANTHER" id="PTHR40074:SF2">
    <property type="entry name" value="O-ACETYLTRANSFERASE WECH"/>
    <property type="match status" value="1"/>
</dbReference>
<dbReference type="OrthoDB" id="569695at2"/>
<dbReference type="EMBL" id="MSZX01000005">
    <property type="protein sequence ID" value="OPA77705.1"/>
    <property type="molecule type" value="Genomic_DNA"/>
</dbReference>
<evidence type="ECO:0000256" key="7">
    <source>
        <dbReference type="SAM" id="Phobius"/>
    </source>
</evidence>
<dbReference type="GO" id="GO:0016413">
    <property type="term" value="F:O-acetyltransferase activity"/>
    <property type="evidence" value="ECO:0007669"/>
    <property type="project" value="TreeGrafter"/>
</dbReference>